<dbReference type="EMBL" id="LWMV01000032">
    <property type="protein sequence ID" value="KZX15612.1"/>
    <property type="molecule type" value="Genomic_DNA"/>
</dbReference>
<evidence type="ECO:0000256" key="2">
    <source>
        <dbReference type="ARBA" id="ARBA00022679"/>
    </source>
</evidence>
<comment type="subcellular location">
    <subcellularLocation>
        <location evidence="5">Cytoplasm</location>
    </subcellularLocation>
</comment>
<dbReference type="PANTHER" id="PTHR23245">
    <property type="entry name" value="TRNA METHYLTRANSFERASE"/>
    <property type="match status" value="1"/>
</dbReference>
<dbReference type="GO" id="GO:0030488">
    <property type="term" value="P:tRNA methylation"/>
    <property type="evidence" value="ECO:0007669"/>
    <property type="project" value="TreeGrafter"/>
</dbReference>
<gene>
    <name evidence="7" type="primary">rlmD</name>
    <name evidence="5" type="synonym">taw2</name>
    <name evidence="7" type="ORF">MBCUR_02460</name>
</gene>
<dbReference type="Gene3D" id="3.40.50.150">
    <property type="entry name" value="Vaccinia Virus protein VP39"/>
    <property type="match status" value="1"/>
</dbReference>
<dbReference type="InterPro" id="IPR030382">
    <property type="entry name" value="MeTrfase_TRM5/TYW2"/>
</dbReference>
<evidence type="ECO:0000256" key="1">
    <source>
        <dbReference type="ARBA" id="ARBA00022603"/>
    </source>
</evidence>
<dbReference type="PATRIC" id="fig|49547.3.peg.258"/>
<feature type="binding site" evidence="5">
    <location>
        <position position="75"/>
    </location>
    <ligand>
        <name>S-adenosyl-L-methionine</name>
        <dbReference type="ChEBI" id="CHEBI:59789"/>
    </ligand>
</feature>
<comment type="caution">
    <text evidence="7">The sequence shown here is derived from an EMBL/GenBank/DDBJ whole genome shotgun (WGS) entry which is preliminary data.</text>
</comment>
<evidence type="ECO:0000256" key="4">
    <source>
        <dbReference type="ARBA" id="ARBA00022694"/>
    </source>
</evidence>
<dbReference type="GO" id="GO:0005737">
    <property type="term" value="C:cytoplasm"/>
    <property type="evidence" value="ECO:0007669"/>
    <property type="project" value="UniProtKB-SubCell"/>
</dbReference>
<sequence>MKYKKIGEILVLDKYPNDINDLLTKHNVKTIIKINKIHGQLRKPNIEILAGSNTETIHKENGCLFKLDLSKVMWSKGNINERVRIAKQVKDGEEILDMFAGIGYFSIPIAKYSNPKQIIAIEINPDSFYYLKENIYLNNLYDKIKPILGDSSILAKNYYLDRVIMGYIKTTHHFLKSAIDSLKEGGILHYHETTPDKLIHTRPLKRIKEIAPDKKIELLDTTLIKKYSPGVSHVVVDFRVF</sequence>
<dbReference type="FunFam" id="3.40.50.150:FF:000131">
    <property type="entry name" value="tRNA wybutosine-synthesizing protein 2/3/4"/>
    <property type="match status" value="1"/>
</dbReference>
<organism evidence="7 8">
    <name type="scientific">Methanobrevibacter curvatus</name>
    <dbReference type="NCBI Taxonomy" id="49547"/>
    <lineage>
        <taxon>Archaea</taxon>
        <taxon>Methanobacteriati</taxon>
        <taxon>Methanobacteriota</taxon>
        <taxon>Methanomada group</taxon>
        <taxon>Methanobacteria</taxon>
        <taxon>Methanobacteriales</taxon>
        <taxon>Methanobacteriaceae</taxon>
        <taxon>Methanobrevibacter</taxon>
    </lineage>
</organism>
<dbReference type="AlphaFoldDB" id="A0A166DHM1"/>
<accession>A0A166DHM1</accession>
<dbReference type="OrthoDB" id="8079at2157"/>
<evidence type="ECO:0000256" key="5">
    <source>
        <dbReference type="HAMAP-Rule" id="MF_01922"/>
    </source>
</evidence>
<dbReference type="SUPFAM" id="SSF53335">
    <property type="entry name" value="S-adenosyl-L-methionine-dependent methyltransferases"/>
    <property type="match status" value="1"/>
</dbReference>
<dbReference type="Proteomes" id="UP000077245">
    <property type="component" value="Unassembled WGS sequence"/>
</dbReference>
<keyword evidence="4 5" id="KW-0819">tRNA processing</keyword>
<comment type="catalytic activity">
    <reaction evidence="5">
        <text>4-demethylwyosine(37) in tRNA(Phe) + S-adenosyl-L-methionine = 4-demethyl-7-[(3S)-3-amino-3-carboxypropyl]wyosine(37) in tRNA(Phe) + S-methyl-5'-thioadenosine + H(+)</text>
        <dbReference type="Rhea" id="RHEA:36355"/>
        <dbReference type="Rhea" id="RHEA-COMP:10164"/>
        <dbReference type="Rhea" id="RHEA-COMP:10378"/>
        <dbReference type="ChEBI" id="CHEBI:15378"/>
        <dbReference type="ChEBI" id="CHEBI:17509"/>
        <dbReference type="ChEBI" id="CHEBI:59789"/>
        <dbReference type="ChEBI" id="CHEBI:64315"/>
        <dbReference type="ChEBI" id="CHEBI:73550"/>
        <dbReference type="EC" id="2.5.1.114"/>
    </reaction>
</comment>
<dbReference type="HAMAP" id="MF_01922">
    <property type="entry name" value="TYW2_archaea"/>
    <property type="match status" value="1"/>
</dbReference>
<evidence type="ECO:0000256" key="3">
    <source>
        <dbReference type="ARBA" id="ARBA00022691"/>
    </source>
</evidence>
<keyword evidence="1 7" id="KW-0489">Methyltransferase</keyword>
<dbReference type="RefSeq" id="WP_067089195.1">
    <property type="nucleotide sequence ID" value="NZ_LWMV01000032.1"/>
</dbReference>
<evidence type="ECO:0000313" key="7">
    <source>
        <dbReference type="EMBL" id="KZX15612.1"/>
    </source>
</evidence>
<dbReference type="Pfam" id="PF02475">
    <property type="entry name" value="TRM5-TYW2_MTfase"/>
    <property type="match status" value="1"/>
</dbReference>
<dbReference type="PANTHER" id="PTHR23245:SF41">
    <property type="entry name" value="TRNA(PHE) (4-DEMETHYLWYOSINE(37)-C(7)) AMINOCARBOXYPROPYLTRANSFERASE"/>
    <property type="match status" value="1"/>
</dbReference>
<feature type="binding site" evidence="5">
    <location>
        <position position="122"/>
    </location>
    <ligand>
        <name>S-adenosyl-L-methionine</name>
        <dbReference type="ChEBI" id="CHEBI:59789"/>
    </ligand>
</feature>
<dbReference type="STRING" id="49547.MBCUR_02460"/>
<dbReference type="EC" id="2.5.1.114" evidence="5"/>
<keyword evidence="3 5" id="KW-0949">S-adenosyl-L-methionine</keyword>
<dbReference type="CDD" id="cd02440">
    <property type="entry name" value="AdoMet_MTases"/>
    <property type="match status" value="1"/>
</dbReference>
<dbReference type="GO" id="GO:0102522">
    <property type="term" value="F:tRNA 4-demethylwyosine alpha-amino-alpha-carboxypropyltransferase activity"/>
    <property type="evidence" value="ECO:0007669"/>
    <property type="project" value="UniProtKB-EC"/>
</dbReference>
<dbReference type="PROSITE" id="PS51684">
    <property type="entry name" value="SAM_MT_TRM5_TYW2"/>
    <property type="match status" value="1"/>
</dbReference>
<evidence type="ECO:0000259" key="6">
    <source>
        <dbReference type="PROSITE" id="PS51684"/>
    </source>
</evidence>
<dbReference type="InterPro" id="IPR030867">
    <property type="entry name" value="TYW2_archaea"/>
</dbReference>
<reference evidence="7 8" key="1">
    <citation type="submission" date="2016-04" db="EMBL/GenBank/DDBJ databases">
        <title>Genome sequence of Methanobrevibacter curvatus DSM 11111.</title>
        <authorList>
            <person name="Poehlein A."/>
            <person name="Seedorf H."/>
            <person name="Daniel R."/>
        </authorList>
    </citation>
    <scope>NUCLEOTIDE SEQUENCE [LARGE SCALE GENOMIC DNA]</scope>
    <source>
        <strain evidence="7 8">DSM 11111</strain>
    </source>
</reference>
<keyword evidence="8" id="KW-1185">Reference proteome</keyword>
<proteinExistence type="inferred from homology"/>
<comment type="similarity">
    <text evidence="5">Belongs to the class I-like SAM-binding methyltransferase superfamily. TRM5/TYW2 family.</text>
</comment>
<feature type="domain" description="SAM-dependent methyltransferase TRM5/TYW2-type" evidence="6">
    <location>
        <begin position="1"/>
        <end position="241"/>
    </location>
</feature>
<comment type="function">
    <text evidence="5">S-adenosyl-L-methionine-dependent transferase that acts as a component of the wyosine derivatives biosynthesis pathway. Catalyzes the transfer of the alpha-amino-alpha-carboxypropyl (acp) group from S-adenosyl-L-methionine to 4-demethylwyosine (imG-14), forming 7-aminocarboxypropyl-demethylwyosine (wybutosine-86) at position 37 of tRNA(Phe).</text>
</comment>
<dbReference type="GO" id="GO:0008175">
    <property type="term" value="F:tRNA methyltransferase activity"/>
    <property type="evidence" value="ECO:0007669"/>
    <property type="project" value="TreeGrafter"/>
</dbReference>
<dbReference type="InterPro" id="IPR056743">
    <property type="entry name" value="TRM5-TYW2-like_MTfase"/>
</dbReference>
<comment type="caution">
    <text evidence="5">Lacks conserved residue(s) required for the propagation of feature annotation.</text>
</comment>
<protein>
    <recommendedName>
        <fullName evidence="5">tRNA(Phe) (4-demethylwyosine(37)-C(7)) aminocarboxypropyltransferase</fullName>
        <ecNumber evidence="5">2.5.1.114</ecNumber>
    </recommendedName>
    <alternativeName>
        <fullName evidence="5">tRNA wyosine derivatives biosynthesis protein Taw2</fullName>
    </alternativeName>
</protein>
<keyword evidence="2 5" id="KW-0808">Transferase</keyword>
<name>A0A166DHM1_9EURY</name>
<dbReference type="InterPro" id="IPR029063">
    <property type="entry name" value="SAM-dependent_MTases_sf"/>
</dbReference>
<feature type="binding site" evidence="5">
    <location>
        <position position="82"/>
    </location>
    <ligand>
        <name>S-adenosyl-L-methionine</name>
        <dbReference type="ChEBI" id="CHEBI:59789"/>
    </ligand>
</feature>
<keyword evidence="5" id="KW-0963">Cytoplasm</keyword>
<evidence type="ECO:0000313" key="8">
    <source>
        <dbReference type="Proteomes" id="UP000077245"/>
    </source>
</evidence>